<organism evidence="1 2">
    <name type="scientific">Caerostris extrusa</name>
    <name type="common">Bark spider</name>
    <name type="synonym">Caerostris bankana</name>
    <dbReference type="NCBI Taxonomy" id="172846"/>
    <lineage>
        <taxon>Eukaryota</taxon>
        <taxon>Metazoa</taxon>
        <taxon>Ecdysozoa</taxon>
        <taxon>Arthropoda</taxon>
        <taxon>Chelicerata</taxon>
        <taxon>Arachnida</taxon>
        <taxon>Araneae</taxon>
        <taxon>Araneomorphae</taxon>
        <taxon>Entelegynae</taxon>
        <taxon>Araneoidea</taxon>
        <taxon>Araneidae</taxon>
        <taxon>Caerostris</taxon>
    </lineage>
</organism>
<proteinExistence type="predicted"/>
<keyword evidence="2" id="KW-1185">Reference proteome</keyword>
<dbReference type="EMBL" id="BPLR01010846">
    <property type="protein sequence ID" value="GIY42398.1"/>
    <property type="molecule type" value="Genomic_DNA"/>
</dbReference>
<evidence type="ECO:0000313" key="1">
    <source>
        <dbReference type="EMBL" id="GIY42398.1"/>
    </source>
</evidence>
<accession>A0AAV4T6T3</accession>
<gene>
    <name evidence="1" type="ORF">CEXT_474661</name>
</gene>
<protein>
    <submittedName>
        <fullName evidence="1">Uncharacterized protein</fullName>
    </submittedName>
</protein>
<sequence>MMNSLSRAEFVRCGAFWLALNMFLMAQFGAKFSLCGELWVALNLVSLSSVDFDPYGAILIALNLILVDKHHLSSPPTGELEEAPSPQNCRGVVAKHLHCFVLEEERSSGVSGVNPVVVPNG</sequence>
<evidence type="ECO:0000313" key="2">
    <source>
        <dbReference type="Proteomes" id="UP001054945"/>
    </source>
</evidence>
<reference evidence="1 2" key="1">
    <citation type="submission" date="2021-06" db="EMBL/GenBank/DDBJ databases">
        <title>Caerostris extrusa draft genome.</title>
        <authorList>
            <person name="Kono N."/>
            <person name="Arakawa K."/>
        </authorList>
    </citation>
    <scope>NUCLEOTIDE SEQUENCE [LARGE SCALE GENOMIC DNA]</scope>
</reference>
<name>A0AAV4T6T3_CAEEX</name>
<comment type="caution">
    <text evidence="1">The sequence shown here is derived from an EMBL/GenBank/DDBJ whole genome shotgun (WGS) entry which is preliminary data.</text>
</comment>
<dbReference type="AlphaFoldDB" id="A0AAV4T6T3"/>
<dbReference type="Proteomes" id="UP001054945">
    <property type="component" value="Unassembled WGS sequence"/>
</dbReference>